<dbReference type="Pfam" id="PF01895">
    <property type="entry name" value="PhoU"/>
    <property type="match status" value="2"/>
</dbReference>
<comment type="similarity">
    <text evidence="2 7">Belongs to the PhoU family.</text>
</comment>
<dbReference type="GO" id="GO:0005737">
    <property type="term" value="C:cytoplasm"/>
    <property type="evidence" value="ECO:0007669"/>
    <property type="project" value="UniProtKB-SubCell"/>
</dbReference>
<dbReference type="GO" id="GO:0006817">
    <property type="term" value="P:phosphate ion transport"/>
    <property type="evidence" value="ECO:0007669"/>
    <property type="project" value="UniProtKB-KW"/>
</dbReference>
<dbReference type="HOGENOM" id="CLU_078518_3_0_9"/>
<dbReference type="OrthoDB" id="9814256at2"/>
<comment type="subunit">
    <text evidence="3 7">Homodimer.</text>
</comment>
<dbReference type="FunFam" id="1.20.58.220:FF:000004">
    <property type="entry name" value="Phosphate-specific transport system accessory protein PhoU"/>
    <property type="match status" value="1"/>
</dbReference>
<evidence type="ECO:0000313" key="9">
    <source>
        <dbReference type="EMBL" id="ADY56487.1"/>
    </source>
</evidence>
<dbReference type="AlphaFoldDB" id="F0STW4"/>
<keyword evidence="6 7" id="KW-0592">Phosphate transport</keyword>
<dbReference type="GO" id="GO:0030643">
    <property type="term" value="P:intracellular phosphate ion homeostasis"/>
    <property type="evidence" value="ECO:0007669"/>
    <property type="project" value="InterPro"/>
</dbReference>
<dbReference type="EMBL" id="CP002547">
    <property type="protein sequence ID" value="ADY56487.1"/>
    <property type="molecule type" value="Genomic_DNA"/>
</dbReference>
<dbReference type="RefSeq" id="WP_013625352.1">
    <property type="nucleotide sequence ID" value="NC_015172.1"/>
</dbReference>
<evidence type="ECO:0000256" key="2">
    <source>
        <dbReference type="ARBA" id="ARBA00008107"/>
    </source>
</evidence>
<evidence type="ECO:0000256" key="5">
    <source>
        <dbReference type="ARBA" id="ARBA00022490"/>
    </source>
</evidence>
<protein>
    <recommendedName>
        <fullName evidence="7">Phosphate-specific transport system accessory protein PhoU</fullName>
    </recommendedName>
</protein>
<dbReference type="PIRSF" id="PIRSF003107">
    <property type="entry name" value="PhoU"/>
    <property type="match status" value="1"/>
</dbReference>
<reference evidence="9 10" key="1">
    <citation type="journal article" date="2011" name="Stand. Genomic Sci.">
        <title>Complete genome sequence of Syntrophobotulus glycolicus type strain (FlGlyR).</title>
        <authorList>
            <person name="Han C."/>
            <person name="Mwirichia R."/>
            <person name="Chertkov O."/>
            <person name="Held B."/>
            <person name="Lapidus A."/>
            <person name="Nolan M."/>
            <person name="Lucas S."/>
            <person name="Hammon N."/>
            <person name="Deshpande S."/>
            <person name="Cheng J.F."/>
            <person name="Tapia R."/>
            <person name="Goodwin L."/>
            <person name="Pitluck S."/>
            <person name="Huntemann M."/>
            <person name="Liolios K."/>
            <person name="Ivanova N."/>
            <person name="Pagani I."/>
            <person name="Mavromatis K."/>
            <person name="Ovchinikova G."/>
            <person name="Pati A."/>
            <person name="Chen A."/>
            <person name="Palaniappan K."/>
            <person name="Land M."/>
            <person name="Hauser L."/>
            <person name="Brambilla E.M."/>
            <person name="Rohde M."/>
            <person name="Spring S."/>
            <person name="Sikorski J."/>
            <person name="Goker M."/>
            <person name="Woyke T."/>
            <person name="Bristow J."/>
            <person name="Eisen J.A."/>
            <person name="Markowitz V."/>
            <person name="Hugenholtz P."/>
            <person name="Kyrpides N.C."/>
            <person name="Klenk H.P."/>
            <person name="Detter J.C."/>
        </authorList>
    </citation>
    <scope>NUCLEOTIDE SEQUENCE [LARGE SCALE GENOMIC DNA]</scope>
    <source>
        <strain evidence="10">DSM 8271 / FlGlyR</strain>
    </source>
</reference>
<keyword evidence="10" id="KW-1185">Reference proteome</keyword>
<evidence type="ECO:0000256" key="1">
    <source>
        <dbReference type="ARBA" id="ARBA00004496"/>
    </source>
</evidence>
<evidence type="ECO:0000256" key="7">
    <source>
        <dbReference type="PIRNR" id="PIRNR003107"/>
    </source>
</evidence>
<comment type="subcellular location">
    <subcellularLocation>
        <location evidence="1 7">Cytoplasm</location>
    </subcellularLocation>
</comment>
<gene>
    <name evidence="9" type="ordered locus">Sgly_2198</name>
</gene>
<comment type="function">
    <text evidence="7">Plays a role in the regulation of phosphate uptake.</text>
</comment>
<reference evidence="10" key="2">
    <citation type="submission" date="2011-02" db="EMBL/GenBank/DDBJ databases">
        <title>The complete genome of Syntrophobotulus glycolicus DSM 8271.</title>
        <authorList>
            <person name="Lucas S."/>
            <person name="Copeland A."/>
            <person name="Lapidus A."/>
            <person name="Bruce D."/>
            <person name="Goodwin L."/>
            <person name="Pitluck S."/>
            <person name="Kyrpides N."/>
            <person name="Mavromatis K."/>
            <person name="Pagani I."/>
            <person name="Ivanova N."/>
            <person name="Mikhailova N."/>
            <person name="Chertkov O."/>
            <person name="Held B."/>
            <person name="Detter J.C."/>
            <person name="Tapia R."/>
            <person name="Han C."/>
            <person name="Land M."/>
            <person name="Hauser L."/>
            <person name="Markowitz V."/>
            <person name="Cheng J.-F."/>
            <person name="Hugenholtz P."/>
            <person name="Woyke T."/>
            <person name="Wu D."/>
            <person name="Spring S."/>
            <person name="Schroeder M."/>
            <person name="Brambilla E."/>
            <person name="Klenk H.-P."/>
            <person name="Eisen J.A."/>
        </authorList>
    </citation>
    <scope>NUCLEOTIDE SEQUENCE [LARGE SCALE GENOMIC DNA]</scope>
    <source>
        <strain evidence="10">DSM 8271 / FlGlyR</strain>
    </source>
</reference>
<keyword evidence="4 7" id="KW-0813">Transport</keyword>
<dbReference type="Gene3D" id="1.20.58.220">
    <property type="entry name" value="Phosphate transport system protein phou homolog 2, domain 2"/>
    <property type="match status" value="1"/>
</dbReference>
<keyword evidence="5 7" id="KW-0963">Cytoplasm</keyword>
<dbReference type="KEGG" id="sgy:Sgly_2198"/>
<dbReference type="Proteomes" id="UP000007488">
    <property type="component" value="Chromosome"/>
</dbReference>
<dbReference type="NCBIfam" id="TIGR02135">
    <property type="entry name" value="phoU_full"/>
    <property type="match status" value="1"/>
</dbReference>
<feature type="domain" description="PhoU" evidence="8">
    <location>
        <begin position="120"/>
        <end position="204"/>
    </location>
</feature>
<evidence type="ECO:0000256" key="3">
    <source>
        <dbReference type="ARBA" id="ARBA00011738"/>
    </source>
</evidence>
<accession>F0STW4</accession>
<dbReference type="eggNOG" id="COG0704">
    <property type="taxonomic scope" value="Bacteria"/>
</dbReference>
<proteinExistence type="inferred from homology"/>
<sequence length="218" mass="24968">MRTKFEGQLTELRKKIINMGKMVEKSIEMAMQSLKEKNIEIAKKVIANDELINNLEHEIEQLCTHLVATQQPFASDLRTIVAAYKLILSLERMGDLAVDIAKVSIRIGDVPIIKPLIDLPKMVEIVIKMIHHSIGAYINIDVDAARKLAEMDHEVDHYYKKIFVEVLEIMEKNPKTVPQAVQLLLVARYVERIGDYCTNIGEEVIYMELGIREDLNKD</sequence>
<dbReference type="PANTHER" id="PTHR42930:SF3">
    <property type="entry name" value="PHOSPHATE-SPECIFIC TRANSPORT SYSTEM ACCESSORY PROTEIN PHOU"/>
    <property type="match status" value="1"/>
</dbReference>
<evidence type="ECO:0000313" key="10">
    <source>
        <dbReference type="Proteomes" id="UP000007488"/>
    </source>
</evidence>
<evidence type="ECO:0000256" key="6">
    <source>
        <dbReference type="ARBA" id="ARBA00022592"/>
    </source>
</evidence>
<dbReference type="STRING" id="645991.Sgly_2198"/>
<dbReference type="SUPFAM" id="SSF109755">
    <property type="entry name" value="PhoU-like"/>
    <property type="match status" value="1"/>
</dbReference>
<evidence type="ECO:0000259" key="8">
    <source>
        <dbReference type="Pfam" id="PF01895"/>
    </source>
</evidence>
<evidence type="ECO:0000256" key="4">
    <source>
        <dbReference type="ARBA" id="ARBA00022448"/>
    </source>
</evidence>
<organism evidence="9 10">
    <name type="scientific">Syntrophobotulus glycolicus (strain DSM 8271 / FlGlyR)</name>
    <dbReference type="NCBI Taxonomy" id="645991"/>
    <lineage>
        <taxon>Bacteria</taxon>
        <taxon>Bacillati</taxon>
        <taxon>Bacillota</taxon>
        <taxon>Clostridia</taxon>
        <taxon>Eubacteriales</taxon>
        <taxon>Desulfitobacteriaceae</taxon>
        <taxon>Syntrophobotulus</taxon>
    </lineage>
</organism>
<name>F0STW4_SYNGF</name>
<dbReference type="InterPro" id="IPR026022">
    <property type="entry name" value="PhoU_dom"/>
</dbReference>
<feature type="domain" description="PhoU" evidence="8">
    <location>
        <begin position="16"/>
        <end position="102"/>
    </location>
</feature>
<dbReference type="InterPro" id="IPR028366">
    <property type="entry name" value="PhoU"/>
</dbReference>
<dbReference type="GO" id="GO:0045936">
    <property type="term" value="P:negative regulation of phosphate metabolic process"/>
    <property type="evidence" value="ECO:0007669"/>
    <property type="project" value="InterPro"/>
</dbReference>
<dbReference type="PANTHER" id="PTHR42930">
    <property type="entry name" value="PHOSPHATE-SPECIFIC TRANSPORT SYSTEM ACCESSORY PROTEIN PHOU"/>
    <property type="match status" value="1"/>
</dbReference>
<dbReference type="InterPro" id="IPR038078">
    <property type="entry name" value="PhoU-like_sf"/>
</dbReference>